<dbReference type="AlphaFoldDB" id="A0A7W4NRD6"/>
<name>A0A7W4NRD6_9PROT</name>
<organism evidence="1 4">
    <name type="scientific">Gluconacetobacter dulcium</name>
    <dbReference type="NCBI Taxonomy" id="2729096"/>
    <lineage>
        <taxon>Bacteria</taxon>
        <taxon>Pseudomonadati</taxon>
        <taxon>Pseudomonadota</taxon>
        <taxon>Alphaproteobacteria</taxon>
        <taxon>Acetobacterales</taxon>
        <taxon>Acetobacteraceae</taxon>
        <taxon>Gluconacetobacter</taxon>
    </lineage>
</organism>
<dbReference type="Proteomes" id="UP000561077">
    <property type="component" value="Unassembled WGS sequence"/>
</dbReference>
<comment type="caution">
    <text evidence="1">The sequence shown here is derived from an EMBL/GenBank/DDBJ whole genome shotgun (WGS) entry which is preliminary data.</text>
</comment>
<evidence type="ECO:0000313" key="4">
    <source>
        <dbReference type="Proteomes" id="UP000561077"/>
    </source>
</evidence>
<proteinExistence type="predicted"/>
<keyword evidence="3" id="KW-1185">Reference proteome</keyword>
<evidence type="ECO:0000313" key="3">
    <source>
        <dbReference type="Proteomes" id="UP000540490"/>
    </source>
</evidence>
<evidence type="ECO:0000313" key="1">
    <source>
        <dbReference type="EMBL" id="MBB2163484.1"/>
    </source>
</evidence>
<accession>A0A7W4NRD6</accession>
<gene>
    <name evidence="2" type="ORF">HLH25_01865</name>
    <name evidence="1" type="ORF">HLH26_02835</name>
</gene>
<evidence type="ECO:0000313" key="2">
    <source>
        <dbReference type="EMBL" id="MBB2192399.1"/>
    </source>
</evidence>
<dbReference type="EMBL" id="JABEQN010000002">
    <property type="protein sequence ID" value="MBB2192399.1"/>
    <property type="molecule type" value="Genomic_DNA"/>
</dbReference>
<dbReference type="Proteomes" id="UP000540490">
    <property type="component" value="Unassembled WGS sequence"/>
</dbReference>
<sequence>MRIPSKPVPAEAIELVDQHGPDGLLIARTQLAQARDAGDDIRAARWQTLSDAISALLEDRKSNRAGEHAAAHMGTLHG</sequence>
<dbReference type="RefSeq" id="WP_182972460.1">
    <property type="nucleotide sequence ID" value="NZ_JABEQN010000002.1"/>
</dbReference>
<dbReference type="EMBL" id="JABEQO010000002">
    <property type="protein sequence ID" value="MBB2163484.1"/>
    <property type="molecule type" value="Genomic_DNA"/>
</dbReference>
<protein>
    <submittedName>
        <fullName evidence="1">Uncharacterized protein</fullName>
    </submittedName>
</protein>
<reference evidence="3 4" key="1">
    <citation type="submission" date="2020-04" db="EMBL/GenBank/DDBJ databases">
        <title>Description of novel Gluconacetobacter.</title>
        <authorList>
            <person name="Sombolestani A."/>
        </authorList>
    </citation>
    <scope>NUCLEOTIDE SEQUENCE [LARGE SCALE GENOMIC DNA]</scope>
    <source>
        <strain evidence="2 3">LMG 1728</strain>
        <strain evidence="1 4">LMG 1731</strain>
    </source>
</reference>